<evidence type="ECO:0000313" key="1">
    <source>
        <dbReference type="EMBL" id="MFD1846799.1"/>
    </source>
</evidence>
<name>A0ABW4Q833_9MICC</name>
<dbReference type="RefSeq" id="WP_343878278.1">
    <property type="nucleotide sequence ID" value="NZ_BAAAIJ010000013.1"/>
</dbReference>
<reference evidence="2" key="1">
    <citation type="journal article" date="2019" name="Int. J. Syst. Evol. Microbiol.">
        <title>The Global Catalogue of Microorganisms (GCM) 10K type strain sequencing project: providing services to taxonomists for standard genome sequencing and annotation.</title>
        <authorList>
            <consortium name="The Broad Institute Genomics Platform"/>
            <consortium name="The Broad Institute Genome Sequencing Center for Infectious Disease"/>
            <person name="Wu L."/>
            <person name="Ma J."/>
        </authorList>
    </citation>
    <scope>NUCLEOTIDE SEQUENCE [LARGE SCALE GENOMIC DNA]</scope>
    <source>
        <strain evidence="2">JCM 11496</strain>
    </source>
</reference>
<gene>
    <name evidence="1" type="ORF">ACFSFX_09335</name>
</gene>
<sequence>MIPSKQIVVRQFVENLLPTELIRDDPAFKRDGLPDDLYAGHPGVITDATPQHVLVDWVGLEDMYISFATGTSVYYQGGPIHEMSVISKEE</sequence>
<dbReference type="EMBL" id="JBHUGA010000030">
    <property type="protein sequence ID" value="MFD1846799.1"/>
    <property type="molecule type" value="Genomic_DNA"/>
</dbReference>
<accession>A0ABW4Q833</accession>
<dbReference type="Proteomes" id="UP001597307">
    <property type="component" value="Unassembled WGS sequence"/>
</dbReference>
<protein>
    <submittedName>
        <fullName evidence="1">Uncharacterized protein</fullName>
    </submittedName>
</protein>
<comment type="caution">
    <text evidence="1">The sequence shown here is derived from an EMBL/GenBank/DDBJ whole genome shotgun (WGS) entry which is preliminary data.</text>
</comment>
<keyword evidence="2" id="KW-1185">Reference proteome</keyword>
<proteinExistence type="predicted"/>
<organism evidence="1 2">
    <name type="scientific">Arthrobacter flavus</name>
    <dbReference type="NCBI Taxonomy" id="95172"/>
    <lineage>
        <taxon>Bacteria</taxon>
        <taxon>Bacillati</taxon>
        <taxon>Actinomycetota</taxon>
        <taxon>Actinomycetes</taxon>
        <taxon>Micrococcales</taxon>
        <taxon>Micrococcaceae</taxon>
        <taxon>Arthrobacter</taxon>
    </lineage>
</organism>
<evidence type="ECO:0000313" key="2">
    <source>
        <dbReference type="Proteomes" id="UP001597307"/>
    </source>
</evidence>